<keyword evidence="2" id="KW-1185">Reference proteome</keyword>
<name>A0AAV4MTR2_9ARAC</name>
<gene>
    <name evidence="1" type="ORF">CDAR_220951</name>
</gene>
<comment type="caution">
    <text evidence="1">The sequence shown here is derived from an EMBL/GenBank/DDBJ whole genome shotgun (WGS) entry which is preliminary data.</text>
</comment>
<dbReference type="AlphaFoldDB" id="A0AAV4MTR2"/>
<accession>A0AAV4MTR2</accession>
<reference evidence="1 2" key="1">
    <citation type="submission" date="2021-06" db="EMBL/GenBank/DDBJ databases">
        <title>Caerostris darwini draft genome.</title>
        <authorList>
            <person name="Kono N."/>
            <person name="Arakawa K."/>
        </authorList>
    </citation>
    <scope>NUCLEOTIDE SEQUENCE [LARGE SCALE GENOMIC DNA]</scope>
</reference>
<sequence length="110" mass="13100">MPAPSIGALPLLPSHLNRFGNQRYLNILYLAENLVRKQESLTFRDMWFLKTARGSQQPRRFYQLLILRYFAVRLRRLRTIARKMAISQNMADYQCLNQALIRLRLFLACR</sequence>
<evidence type="ECO:0000313" key="2">
    <source>
        <dbReference type="Proteomes" id="UP001054837"/>
    </source>
</evidence>
<proteinExistence type="predicted"/>
<evidence type="ECO:0000313" key="1">
    <source>
        <dbReference type="EMBL" id="GIX75778.1"/>
    </source>
</evidence>
<dbReference type="Proteomes" id="UP001054837">
    <property type="component" value="Unassembled WGS sequence"/>
</dbReference>
<dbReference type="EMBL" id="BPLQ01000856">
    <property type="protein sequence ID" value="GIX75778.1"/>
    <property type="molecule type" value="Genomic_DNA"/>
</dbReference>
<protein>
    <submittedName>
        <fullName evidence="1">Uncharacterized protein</fullName>
    </submittedName>
</protein>
<organism evidence="1 2">
    <name type="scientific">Caerostris darwini</name>
    <dbReference type="NCBI Taxonomy" id="1538125"/>
    <lineage>
        <taxon>Eukaryota</taxon>
        <taxon>Metazoa</taxon>
        <taxon>Ecdysozoa</taxon>
        <taxon>Arthropoda</taxon>
        <taxon>Chelicerata</taxon>
        <taxon>Arachnida</taxon>
        <taxon>Araneae</taxon>
        <taxon>Araneomorphae</taxon>
        <taxon>Entelegynae</taxon>
        <taxon>Araneoidea</taxon>
        <taxon>Araneidae</taxon>
        <taxon>Caerostris</taxon>
    </lineage>
</organism>